<evidence type="ECO:0000256" key="1">
    <source>
        <dbReference type="ARBA" id="ARBA00008668"/>
    </source>
</evidence>
<dbReference type="PANTHER" id="PTHR22835">
    <property type="entry name" value="ZINC FINGER FYVE DOMAIN CONTAINING PROTEIN"/>
    <property type="match status" value="1"/>
</dbReference>
<dbReference type="FunCoup" id="A0A6I9QUP8">
    <property type="interactions" value="44"/>
</dbReference>
<dbReference type="Proteomes" id="UP000504607">
    <property type="component" value="Chromosome 3"/>
</dbReference>
<dbReference type="OrthoDB" id="1600564at2759"/>
<keyword evidence="5" id="KW-1133">Transmembrane helix</keyword>
<feature type="transmembrane region" description="Helical" evidence="5">
    <location>
        <begin position="7"/>
        <end position="31"/>
    </location>
</feature>
<comment type="similarity">
    <text evidence="1">Belongs to the 'GDSL' lipolytic enzyme family.</text>
</comment>
<protein>
    <submittedName>
        <fullName evidence="7">GDSL esterase/lipase At5g45910</fullName>
    </submittedName>
</protein>
<keyword evidence="6" id="KW-1185">Reference proteome</keyword>
<dbReference type="Pfam" id="PF00657">
    <property type="entry name" value="Lipase_GDSL"/>
    <property type="match status" value="1"/>
</dbReference>
<evidence type="ECO:0000256" key="5">
    <source>
        <dbReference type="SAM" id="Phobius"/>
    </source>
</evidence>
<dbReference type="PANTHER" id="PTHR22835:SF659">
    <property type="entry name" value="GDSL LIPASE_ACYLHYDROLASE, PUTATIVE (AFU_ORTHOLOGUE AFUA_2G00510)-RELATED"/>
    <property type="match status" value="1"/>
</dbReference>
<dbReference type="InterPro" id="IPR036514">
    <property type="entry name" value="SGNH_hydro_sf"/>
</dbReference>
<evidence type="ECO:0000313" key="7">
    <source>
        <dbReference type="RefSeq" id="XP_010915609.2"/>
    </source>
</evidence>
<accession>A0A6I9QUP8</accession>
<keyword evidence="3" id="KW-0378">Hydrolase</keyword>
<sequence length="380" mass="42563">MHKGERFSFFSTVTMSLSIFIFFHLLSYFHFSFSVPQPYTSIFNFGDSLSDTGNLLILNASAPIGRLPYGMTFFGRPTGRFSDGRLIIDFIAEAFGLPFLPPSLARGQDFRHGADFAVSGATALDIEFFRRRGLGAVARVNQSLGVQLRWFEELKPSLCNSTRSCKDYFSKSLFMVGEIGGNDYNVPLSVKRSLKEVRSYVPKVIETVSMAIERLIEHGAVDLVVPGNPPIGCYGAFLTLYESPNKEDYDPRTGCLKKLNDLMRYHNKLLRRLLEQLRIKYPRLRFTYADYYGAAIRLARHPKRYGFSNGVSRACCGGGGPYNFNSTVICGQPGYNVCKDPSTYVSWDGIHSTEAAHRSIAMGLLHGPYTDPPIMSARLH</sequence>
<keyword evidence="5" id="KW-0472">Membrane</keyword>
<dbReference type="CDD" id="cd01837">
    <property type="entry name" value="SGNH_plant_lipase_like"/>
    <property type="match status" value="1"/>
</dbReference>
<dbReference type="GO" id="GO:0016788">
    <property type="term" value="F:hydrolase activity, acting on ester bonds"/>
    <property type="evidence" value="ECO:0007669"/>
    <property type="project" value="InterPro"/>
</dbReference>
<dbReference type="AlphaFoldDB" id="A0A6I9QUP8"/>
<keyword evidence="2" id="KW-0732">Signal</keyword>
<organism evidence="6 7">
    <name type="scientific">Elaeis guineensis var. tenera</name>
    <name type="common">Oil palm</name>
    <dbReference type="NCBI Taxonomy" id="51953"/>
    <lineage>
        <taxon>Eukaryota</taxon>
        <taxon>Viridiplantae</taxon>
        <taxon>Streptophyta</taxon>
        <taxon>Embryophyta</taxon>
        <taxon>Tracheophyta</taxon>
        <taxon>Spermatophyta</taxon>
        <taxon>Magnoliopsida</taxon>
        <taxon>Liliopsida</taxon>
        <taxon>Arecaceae</taxon>
        <taxon>Arecoideae</taxon>
        <taxon>Cocoseae</taxon>
        <taxon>Elaeidinae</taxon>
        <taxon>Elaeis</taxon>
    </lineage>
</organism>
<evidence type="ECO:0000256" key="4">
    <source>
        <dbReference type="ARBA" id="ARBA00023180"/>
    </source>
</evidence>
<keyword evidence="5" id="KW-0812">Transmembrane</keyword>
<evidence type="ECO:0000256" key="3">
    <source>
        <dbReference type="ARBA" id="ARBA00022801"/>
    </source>
</evidence>
<evidence type="ECO:0000313" key="6">
    <source>
        <dbReference type="Proteomes" id="UP000504607"/>
    </source>
</evidence>
<keyword evidence="4" id="KW-0325">Glycoprotein</keyword>
<name>A0A6I9QUP8_ELAGV</name>
<dbReference type="InParanoid" id="A0A6I9QUP8"/>
<gene>
    <name evidence="7" type="primary">LOC105040665</name>
</gene>
<dbReference type="InterPro" id="IPR035669">
    <property type="entry name" value="SGNH_plant_lipase-like"/>
</dbReference>
<dbReference type="SUPFAM" id="SSF52266">
    <property type="entry name" value="SGNH hydrolase"/>
    <property type="match status" value="1"/>
</dbReference>
<dbReference type="InterPro" id="IPR001087">
    <property type="entry name" value="GDSL"/>
</dbReference>
<proteinExistence type="inferred from homology"/>
<evidence type="ECO:0000256" key="2">
    <source>
        <dbReference type="ARBA" id="ARBA00022729"/>
    </source>
</evidence>
<dbReference type="RefSeq" id="XP_010915609.2">
    <property type="nucleotide sequence ID" value="XM_010917307.3"/>
</dbReference>
<dbReference type="GeneID" id="105040665"/>
<dbReference type="Gene3D" id="3.40.50.1110">
    <property type="entry name" value="SGNH hydrolase"/>
    <property type="match status" value="1"/>
</dbReference>
<dbReference type="KEGG" id="egu:105040665"/>
<reference evidence="7" key="1">
    <citation type="submission" date="2025-08" db="UniProtKB">
        <authorList>
            <consortium name="RefSeq"/>
        </authorList>
    </citation>
    <scope>IDENTIFICATION</scope>
</reference>